<keyword evidence="2" id="KW-1185">Reference proteome</keyword>
<accession>A0A6H0XVV9</accession>
<reference evidence="1 2" key="1">
    <citation type="journal article" date="2016" name="Sci. Rep.">
        <title>Peltaster fructicola genome reveals evolution from an invasive phytopathogen to an ectophytic parasite.</title>
        <authorList>
            <person name="Xu C."/>
            <person name="Chen H."/>
            <person name="Gleason M.L."/>
            <person name="Xu J.R."/>
            <person name="Liu H."/>
            <person name="Zhang R."/>
            <person name="Sun G."/>
        </authorList>
    </citation>
    <scope>NUCLEOTIDE SEQUENCE [LARGE SCALE GENOMIC DNA]</scope>
    <source>
        <strain evidence="1 2">LNHT1506</strain>
    </source>
</reference>
<dbReference type="Proteomes" id="UP000503462">
    <property type="component" value="Chromosome 3"/>
</dbReference>
<name>A0A6H0XVV9_9PEZI</name>
<dbReference type="EMBL" id="CP051141">
    <property type="protein sequence ID" value="QIW98896.1"/>
    <property type="molecule type" value="Genomic_DNA"/>
</dbReference>
<evidence type="ECO:0000313" key="2">
    <source>
        <dbReference type="Proteomes" id="UP000503462"/>
    </source>
</evidence>
<protein>
    <submittedName>
        <fullName evidence="1">Uncharacterized protein</fullName>
    </submittedName>
</protein>
<dbReference type="AlphaFoldDB" id="A0A6H0XVV9"/>
<proteinExistence type="predicted"/>
<gene>
    <name evidence="1" type="ORF">AMS68_004414</name>
</gene>
<organism evidence="1 2">
    <name type="scientific">Peltaster fructicola</name>
    <dbReference type="NCBI Taxonomy" id="286661"/>
    <lineage>
        <taxon>Eukaryota</taxon>
        <taxon>Fungi</taxon>
        <taxon>Dikarya</taxon>
        <taxon>Ascomycota</taxon>
        <taxon>Pezizomycotina</taxon>
        <taxon>Dothideomycetes</taxon>
        <taxon>Dothideomycetes incertae sedis</taxon>
        <taxon>Peltaster</taxon>
    </lineage>
</organism>
<evidence type="ECO:0000313" key="1">
    <source>
        <dbReference type="EMBL" id="QIW98896.1"/>
    </source>
</evidence>
<sequence length="109" mass="12440">MASPLPYFTVPLSRGIPHQKYHQVVRTLTTQSADNSIYNRDAEWDRFTTFYSAVNSSRPHLLTLDYTPVTVNETRHSLISPQEIYPTSTRAEWLGIHCHPSTIPLLQSA</sequence>